<dbReference type="GO" id="GO:0009245">
    <property type="term" value="P:lipid A biosynthetic process"/>
    <property type="evidence" value="ECO:0007669"/>
    <property type="project" value="TreeGrafter"/>
</dbReference>
<dbReference type="InterPro" id="IPR007507">
    <property type="entry name" value="Glycos_transf_N"/>
</dbReference>
<dbReference type="EC" id="2.4.99.12" evidence="2 8"/>
<sequence length="490" mass="56861">MLFLYEFAQKIIYILLNFISKYIDNYKLKRFCEIRETHYFVRELKIAQENFLKIKTKENKDFSIYWFHVASAGELEQAIPIARKLHEKSNTYFLLTYFSPSTEPFIKNFPALISSFGLPIDARKNYNMIFNTLPISKVFFVRYDIWPALFYEVSKLNIEMNLLSASANKTKKGVFGYLSKIWNIKFYRKFANIFAVNKDDVLFFNQFLPQTKVYYAGDAKWARALERANNCFKRKNEKDFSYFFSFCLAQREVLNKKNIIFGSPHKEEHKIALDCSKIKEKVFIIYVPHDVKENSCKKIIDEFSSVGLFAILYSEFIIKVHEHFSTDLLDNESINIEEIKQTHTLNNLKRNVKISSQLLSSYDAIVFDKIGYLAEIYELSDVSIIGGGFDGQIHNVLEAAAHGVPVLIGSLFLRASEAKELVRMGGAISFQNSNELFQFLVQWVSLEEQGTDSPHPARLLAQSKSRSLELFRSIPDTSEIVLQALKKEQK</sequence>
<dbReference type="Gene3D" id="3.40.50.11720">
    <property type="entry name" value="3-Deoxy-D-manno-octulosonic-acid transferase, N-terminal domain"/>
    <property type="match status" value="1"/>
</dbReference>
<dbReference type="Proteomes" id="UP000442694">
    <property type="component" value="Unassembled WGS sequence"/>
</dbReference>
<gene>
    <name evidence="10" type="ORF">GCL57_08040</name>
</gene>
<keyword evidence="8" id="KW-0472">Membrane</keyword>
<dbReference type="PANTHER" id="PTHR42755:SF1">
    <property type="entry name" value="3-DEOXY-D-MANNO-OCTULOSONIC ACID TRANSFERASE, MITOCHONDRIAL-RELATED"/>
    <property type="match status" value="1"/>
</dbReference>
<comment type="catalytic activity">
    <reaction evidence="6 8">
        <text>lipid IVA (E. coli) + CMP-3-deoxy-beta-D-manno-octulosonate = alpha-Kdo-(2-&gt;6)-lipid IVA (E. coli) + CMP + H(+)</text>
        <dbReference type="Rhea" id="RHEA:28066"/>
        <dbReference type="ChEBI" id="CHEBI:15378"/>
        <dbReference type="ChEBI" id="CHEBI:58603"/>
        <dbReference type="ChEBI" id="CHEBI:60364"/>
        <dbReference type="ChEBI" id="CHEBI:60377"/>
        <dbReference type="ChEBI" id="CHEBI:85987"/>
        <dbReference type="EC" id="2.4.99.12"/>
    </reaction>
</comment>
<comment type="subcellular location">
    <subcellularLocation>
        <location evidence="8">Cell membrane</location>
    </subcellularLocation>
</comment>
<dbReference type="Pfam" id="PF04413">
    <property type="entry name" value="Glycos_transf_N"/>
    <property type="match status" value="1"/>
</dbReference>
<accession>A0A833JD33</accession>
<evidence type="ECO:0000256" key="2">
    <source>
        <dbReference type="ARBA" id="ARBA00012621"/>
    </source>
</evidence>
<keyword evidence="11" id="KW-1185">Reference proteome</keyword>
<keyword evidence="4 8" id="KW-0808">Transferase</keyword>
<dbReference type="InterPro" id="IPR038107">
    <property type="entry name" value="Glycos_transf_N_sf"/>
</dbReference>
<evidence type="ECO:0000256" key="6">
    <source>
        <dbReference type="ARBA" id="ARBA00049183"/>
    </source>
</evidence>
<evidence type="ECO:0000313" key="10">
    <source>
        <dbReference type="EMBL" id="KAB8030912.1"/>
    </source>
</evidence>
<dbReference type="AlphaFoldDB" id="A0A833JD33"/>
<keyword evidence="8" id="KW-1003">Cell membrane</keyword>
<keyword evidence="8" id="KW-0448">Lipopolysaccharide biosynthesis</keyword>
<dbReference type="Gene3D" id="3.40.50.2000">
    <property type="entry name" value="Glycogen Phosphorylase B"/>
    <property type="match status" value="1"/>
</dbReference>
<evidence type="ECO:0000256" key="4">
    <source>
        <dbReference type="ARBA" id="ARBA00022679"/>
    </source>
</evidence>
<comment type="similarity">
    <text evidence="8">Belongs to the glycosyltransferase group 1 family.</text>
</comment>
<dbReference type="InterPro" id="IPR039901">
    <property type="entry name" value="Kdotransferase"/>
</dbReference>
<proteinExistence type="inferred from homology"/>
<comment type="pathway">
    <text evidence="1 8">Bacterial outer membrane biogenesis; LPS core biosynthesis.</text>
</comment>
<evidence type="ECO:0000256" key="3">
    <source>
        <dbReference type="ARBA" id="ARBA00019077"/>
    </source>
</evidence>
<dbReference type="GO" id="GO:0009244">
    <property type="term" value="P:lipopolysaccharide core region biosynthetic process"/>
    <property type="evidence" value="ECO:0007669"/>
    <property type="project" value="UniProtKB-UniRule"/>
</dbReference>
<dbReference type="GO" id="GO:0043842">
    <property type="term" value="F:Kdo transferase activity"/>
    <property type="evidence" value="ECO:0007669"/>
    <property type="project" value="UniProtKB-EC"/>
</dbReference>
<dbReference type="RefSeq" id="WP_152212839.1">
    <property type="nucleotide sequence ID" value="NZ_WFLN01000006.1"/>
</dbReference>
<dbReference type="EMBL" id="WFLN01000006">
    <property type="protein sequence ID" value="KAB8030912.1"/>
    <property type="molecule type" value="Genomic_DNA"/>
</dbReference>
<organism evidence="10 11">
    <name type="scientific">Fluviispira multicolorata</name>
    <dbReference type="NCBI Taxonomy" id="2654512"/>
    <lineage>
        <taxon>Bacteria</taxon>
        <taxon>Pseudomonadati</taxon>
        <taxon>Bdellovibrionota</taxon>
        <taxon>Oligoflexia</taxon>
        <taxon>Silvanigrellales</taxon>
        <taxon>Silvanigrellaceae</taxon>
        <taxon>Fluviispira</taxon>
    </lineage>
</organism>
<dbReference type="GO" id="GO:0005886">
    <property type="term" value="C:plasma membrane"/>
    <property type="evidence" value="ECO:0007669"/>
    <property type="project" value="UniProtKB-SubCell"/>
</dbReference>
<reference evidence="10 11" key="1">
    <citation type="submission" date="2019-10" db="EMBL/GenBank/DDBJ databases">
        <title>New genus of Silvanigrellaceae.</title>
        <authorList>
            <person name="Pitt A."/>
            <person name="Hahn M.W."/>
        </authorList>
    </citation>
    <scope>NUCLEOTIDE SEQUENCE [LARGE SCALE GENOMIC DNA]</scope>
    <source>
        <strain evidence="10 11">33A1-SZDP</strain>
    </source>
</reference>
<feature type="domain" description="3-deoxy-D-manno-octulosonic-acid transferase N-terminal" evidence="9">
    <location>
        <begin position="51"/>
        <end position="222"/>
    </location>
</feature>
<dbReference type="PANTHER" id="PTHR42755">
    <property type="entry name" value="3-DEOXY-MANNO-OCTULOSONATE CYTIDYLYLTRANSFERASE"/>
    <property type="match status" value="1"/>
</dbReference>
<evidence type="ECO:0000256" key="8">
    <source>
        <dbReference type="RuleBase" id="RU365103"/>
    </source>
</evidence>
<evidence type="ECO:0000259" key="9">
    <source>
        <dbReference type="Pfam" id="PF04413"/>
    </source>
</evidence>
<comment type="caution">
    <text evidence="10">The sequence shown here is derived from an EMBL/GenBank/DDBJ whole genome shotgun (WGS) entry which is preliminary data.</text>
</comment>
<evidence type="ECO:0000256" key="1">
    <source>
        <dbReference type="ARBA" id="ARBA00004713"/>
    </source>
</evidence>
<evidence type="ECO:0000256" key="5">
    <source>
        <dbReference type="ARBA" id="ARBA00031445"/>
    </source>
</evidence>
<dbReference type="UniPathway" id="UPA00958"/>
<protein>
    <recommendedName>
        <fullName evidence="3 8">3-deoxy-D-manno-octulosonic acid transferase</fullName>
        <shortName evidence="8">Kdo transferase</shortName>
        <ecNumber evidence="2 8">2.4.99.12</ecNumber>
    </recommendedName>
    <alternativeName>
        <fullName evidence="5 8">Lipid IV(A) 3-deoxy-D-manno-octulosonic acid transferase</fullName>
    </alternativeName>
</protein>
<feature type="active site" description="Proton acceptor" evidence="7">
    <location>
        <position position="74"/>
    </location>
</feature>
<evidence type="ECO:0000313" key="11">
    <source>
        <dbReference type="Proteomes" id="UP000442694"/>
    </source>
</evidence>
<evidence type="ECO:0000256" key="7">
    <source>
        <dbReference type="PIRSR" id="PIRSR639901-1"/>
    </source>
</evidence>
<name>A0A833JD33_9BACT</name>
<comment type="function">
    <text evidence="8">Involved in lipopolysaccharide (LPS) biosynthesis. Catalyzes the transfer of 3-deoxy-D-manno-octulosonate (Kdo) residue(s) from CMP-Kdo to lipid IV(A), the tetraacyldisaccharide-1,4'-bisphosphate precursor of lipid A.</text>
</comment>